<evidence type="ECO:0000313" key="14">
    <source>
        <dbReference type="EMBL" id="QJF72863.1"/>
    </source>
</evidence>
<comment type="subcellular location">
    <subcellularLocation>
        <location evidence="1 12">Mitochondrion membrane</location>
        <topology evidence="1 12">Single-pass membrane protein</topology>
    </subcellularLocation>
</comment>
<keyword evidence="6 12" id="KW-0812">Transmembrane</keyword>
<gene>
    <name evidence="14" type="primary">atp8</name>
</gene>
<protein>
    <recommendedName>
        <fullName evidence="12">ATP synthase complex subunit 8</fullName>
    </recommendedName>
</protein>
<evidence type="ECO:0000256" key="6">
    <source>
        <dbReference type="ARBA" id="ARBA00022692"/>
    </source>
</evidence>
<proteinExistence type="inferred from homology"/>
<accession>A0A6M3WD39</accession>
<dbReference type="InterPro" id="IPR001421">
    <property type="entry name" value="ATP8_metazoa"/>
</dbReference>
<dbReference type="Pfam" id="PF00895">
    <property type="entry name" value="ATP-synt_8"/>
    <property type="match status" value="1"/>
</dbReference>
<keyword evidence="7 12" id="KW-0375">Hydrogen ion transport</keyword>
<evidence type="ECO:0000256" key="7">
    <source>
        <dbReference type="ARBA" id="ARBA00022781"/>
    </source>
</evidence>
<organism evidence="14">
    <name type="scientific">Nephus reunioni</name>
    <dbReference type="NCBI Taxonomy" id="703268"/>
    <lineage>
        <taxon>Eukaryota</taxon>
        <taxon>Metazoa</taxon>
        <taxon>Ecdysozoa</taxon>
        <taxon>Arthropoda</taxon>
        <taxon>Hexapoda</taxon>
        <taxon>Insecta</taxon>
        <taxon>Pterygota</taxon>
        <taxon>Neoptera</taxon>
        <taxon>Endopterygota</taxon>
        <taxon>Coleoptera</taxon>
        <taxon>Polyphaga</taxon>
        <taxon>Cucujiformia</taxon>
        <taxon>Coccinelloidea</taxon>
        <taxon>Coccinellidae</taxon>
        <taxon>Scymninae</taxon>
        <taxon>Scymnini</taxon>
        <taxon>Nephus</taxon>
    </lineage>
</organism>
<keyword evidence="11 13" id="KW-0472">Membrane</keyword>
<keyword evidence="9 12" id="KW-0406">Ion transport</keyword>
<evidence type="ECO:0000256" key="4">
    <source>
        <dbReference type="ARBA" id="ARBA00022448"/>
    </source>
</evidence>
<evidence type="ECO:0000256" key="11">
    <source>
        <dbReference type="ARBA" id="ARBA00023136"/>
    </source>
</evidence>
<keyword evidence="5 12" id="KW-0138">CF(0)</keyword>
<evidence type="ECO:0000256" key="1">
    <source>
        <dbReference type="ARBA" id="ARBA00004304"/>
    </source>
</evidence>
<evidence type="ECO:0000256" key="13">
    <source>
        <dbReference type="SAM" id="Phobius"/>
    </source>
</evidence>
<evidence type="ECO:0000256" key="9">
    <source>
        <dbReference type="ARBA" id="ARBA00023065"/>
    </source>
</evidence>
<dbReference type="GO" id="GO:0015986">
    <property type="term" value="P:proton motive force-driven ATP synthesis"/>
    <property type="evidence" value="ECO:0007669"/>
    <property type="project" value="InterPro"/>
</dbReference>
<keyword evidence="8 13" id="KW-1133">Transmembrane helix</keyword>
<evidence type="ECO:0000256" key="12">
    <source>
        <dbReference type="RuleBase" id="RU003661"/>
    </source>
</evidence>
<reference evidence="14" key="1">
    <citation type="journal article" date="2020" name="J. Zoolog. Syst. Evol. Res.">
        <title>First case of parthenogenesis in ladybirds (Coleoptera: Coccinellidae) suggests new mechanisms for the evolution of asexual reproduction.</title>
        <authorList>
            <person name="Magro A."/>
            <person name="Lecompte E."/>
            <person name="Hemptinne J.-L."/>
            <person name="Soares A.O."/>
            <person name="Dutrillaux A.-M."/>
            <person name="Murienne J."/>
            <person name="Fuersch H."/>
            <person name="Dutrillaux B."/>
        </authorList>
    </citation>
    <scope>NUCLEOTIDE SEQUENCE</scope>
    <source>
        <strain evidence="14">NeRe6</strain>
    </source>
</reference>
<keyword evidence="10 12" id="KW-0496">Mitochondrion</keyword>
<keyword evidence="4 12" id="KW-0813">Transport</keyword>
<comment type="subunit">
    <text evidence="3">F-type ATPases have 2 components, CF(1) - the catalytic core - and CF(0) - the membrane proton channel.</text>
</comment>
<evidence type="ECO:0000256" key="2">
    <source>
        <dbReference type="ARBA" id="ARBA00008892"/>
    </source>
</evidence>
<dbReference type="GO" id="GO:0031966">
    <property type="term" value="C:mitochondrial membrane"/>
    <property type="evidence" value="ECO:0007669"/>
    <property type="project" value="UniProtKB-SubCell"/>
</dbReference>
<feature type="transmembrane region" description="Helical" evidence="13">
    <location>
        <begin position="12"/>
        <end position="34"/>
    </location>
</feature>
<dbReference type="EMBL" id="MN164643">
    <property type="protein sequence ID" value="QJF72863.1"/>
    <property type="molecule type" value="Genomic_DNA"/>
</dbReference>
<evidence type="ECO:0000256" key="3">
    <source>
        <dbReference type="ARBA" id="ARBA00011291"/>
    </source>
</evidence>
<comment type="similarity">
    <text evidence="2 12">Belongs to the ATPase protein 8 family.</text>
</comment>
<name>A0A6M3WD39_9CUCU</name>
<evidence type="ECO:0000256" key="10">
    <source>
        <dbReference type="ARBA" id="ARBA00023128"/>
    </source>
</evidence>
<dbReference type="GO" id="GO:0045259">
    <property type="term" value="C:proton-transporting ATP synthase complex"/>
    <property type="evidence" value="ECO:0007669"/>
    <property type="project" value="UniProtKB-KW"/>
</dbReference>
<evidence type="ECO:0000256" key="8">
    <source>
        <dbReference type="ARBA" id="ARBA00022989"/>
    </source>
</evidence>
<dbReference type="GO" id="GO:0015078">
    <property type="term" value="F:proton transmembrane transporter activity"/>
    <property type="evidence" value="ECO:0007669"/>
    <property type="project" value="InterPro"/>
</dbReference>
<geneLocation type="mitochondrion" evidence="14"/>
<dbReference type="AlphaFoldDB" id="A0A6M3WD39"/>
<sequence>MPQMMPLNWITLFFYFLLIFSMFNIILFFNFNLLKKTSFKLSYKNKLNWKW</sequence>
<evidence type="ECO:0000256" key="5">
    <source>
        <dbReference type="ARBA" id="ARBA00022547"/>
    </source>
</evidence>